<dbReference type="Pfam" id="PF00117">
    <property type="entry name" value="GATase"/>
    <property type="match status" value="1"/>
</dbReference>
<evidence type="ECO:0000313" key="12">
    <source>
        <dbReference type="RefSeq" id="XP_010842316.1"/>
    </source>
</evidence>
<dbReference type="GO" id="GO:0097268">
    <property type="term" value="C:cytoophidium"/>
    <property type="evidence" value="ECO:0007669"/>
    <property type="project" value="TreeGrafter"/>
</dbReference>
<keyword evidence="7" id="KW-0315">Glutamine amidotransferase</keyword>
<dbReference type="GO" id="GO:0042802">
    <property type="term" value="F:identical protein binding"/>
    <property type="evidence" value="ECO:0007669"/>
    <property type="project" value="TreeGrafter"/>
</dbReference>
<evidence type="ECO:0000256" key="7">
    <source>
        <dbReference type="ARBA" id="ARBA00022962"/>
    </source>
</evidence>
<evidence type="ECO:0000256" key="4">
    <source>
        <dbReference type="ARBA" id="ARBA00022598"/>
    </source>
</evidence>
<dbReference type="RefSeq" id="XP_010842316.1">
    <property type="nucleotide sequence ID" value="XM_010844014.1"/>
</dbReference>
<feature type="domain" description="Glutamine amidotransferase" evidence="10">
    <location>
        <begin position="20"/>
        <end position="73"/>
    </location>
</feature>
<dbReference type="GO" id="GO:0003883">
    <property type="term" value="F:CTP synthase activity"/>
    <property type="evidence" value="ECO:0007669"/>
    <property type="project" value="UniProtKB-EC"/>
</dbReference>
<comment type="catalytic activity">
    <reaction evidence="9">
        <text>UTP + L-glutamine + ATP + H2O = CTP + L-glutamate + ADP + phosphate + 2 H(+)</text>
        <dbReference type="Rhea" id="RHEA:26426"/>
        <dbReference type="ChEBI" id="CHEBI:15377"/>
        <dbReference type="ChEBI" id="CHEBI:15378"/>
        <dbReference type="ChEBI" id="CHEBI:29985"/>
        <dbReference type="ChEBI" id="CHEBI:30616"/>
        <dbReference type="ChEBI" id="CHEBI:37563"/>
        <dbReference type="ChEBI" id="CHEBI:43474"/>
        <dbReference type="ChEBI" id="CHEBI:46398"/>
        <dbReference type="ChEBI" id="CHEBI:58359"/>
        <dbReference type="ChEBI" id="CHEBI:456216"/>
        <dbReference type="EC" id="6.3.4.2"/>
    </reaction>
</comment>
<evidence type="ECO:0000256" key="3">
    <source>
        <dbReference type="ARBA" id="ARBA00012291"/>
    </source>
</evidence>
<dbReference type="PANTHER" id="PTHR11550:SF2">
    <property type="entry name" value="CTP SYNTHASE 2"/>
    <property type="match status" value="1"/>
</dbReference>
<protein>
    <recommendedName>
        <fullName evidence="3">CTP synthase (glutamine hydrolyzing)</fullName>
        <ecNumber evidence="3">6.3.4.2</ecNumber>
    </recommendedName>
</protein>
<dbReference type="EC" id="6.3.4.2" evidence="3"/>
<keyword evidence="8" id="KW-0665">Pyrimidine biosynthesis</keyword>
<dbReference type="GO" id="GO:0005737">
    <property type="term" value="C:cytoplasm"/>
    <property type="evidence" value="ECO:0007669"/>
    <property type="project" value="TreeGrafter"/>
</dbReference>
<keyword evidence="5" id="KW-0547">Nucleotide-binding</keyword>
<dbReference type="Proteomes" id="UP000515208">
    <property type="component" value="Unplaced"/>
</dbReference>
<proteinExistence type="inferred from homology"/>
<evidence type="ECO:0000256" key="1">
    <source>
        <dbReference type="ARBA" id="ARBA00005171"/>
    </source>
</evidence>
<evidence type="ECO:0000313" key="11">
    <source>
        <dbReference type="Proteomes" id="UP000515208"/>
    </source>
</evidence>
<comment type="pathway">
    <text evidence="1">Pyrimidine metabolism; CTP biosynthesis via de novo pathway; CTP from UDP: step 2/2.</text>
</comment>
<dbReference type="InterPro" id="IPR004468">
    <property type="entry name" value="CTP_synthase"/>
</dbReference>
<dbReference type="InterPro" id="IPR017926">
    <property type="entry name" value="GATASE"/>
</dbReference>
<sequence length="189" mass="20514">MSVLLCCPKTLNFLFFQVNPSLISQLEQKDLSFVGQDVDGERMEIIELANHPYFVGVQFHPEFSSRPMKPSPPYLGLLLAATGNLNAYLLQGCKLSSSDRYSDASDDSFSEPRQAVILVQKGASQDSSHRIPGCSCLTGIVSRTNLTADYASGSEVTEAKMKELSDEITTLVESLCSPPNMGCPASRGI</sequence>
<evidence type="ECO:0000256" key="6">
    <source>
        <dbReference type="ARBA" id="ARBA00022840"/>
    </source>
</evidence>
<gene>
    <name evidence="12" type="primary">LOC104990487</name>
</gene>
<dbReference type="InterPro" id="IPR029062">
    <property type="entry name" value="Class_I_gatase-like"/>
</dbReference>
<evidence type="ECO:0000256" key="2">
    <source>
        <dbReference type="ARBA" id="ARBA00007533"/>
    </source>
</evidence>
<comment type="similarity">
    <text evidence="2">Belongs to the CTP synthase family.</text>
</comment>
<keyword evidence="11" id="KW-1185">Reference proteome</keyword>
<dbReference type="Gene3D" id="3.40.50.880">
    <property type="match status" value="1"/>
</dbReference>
<dbReference type="PANTHER" id="PTHR11550">
    <property type="entry name" value="CTP SYNTHASE"/>
    <property type="match status" value="1"/>
</dbReference>
<dbReference type="AlphaFoldDB" id="A0A6P3HJ29"/>
<dbReference type="UniPathway" id="UPA00159">
    <property type="reaction ID" value="UER00277"/>
</dbReference>
<evidence type="ECO:0000259" key="10">
    <source>
        <dbReference type="Pfam" id="PF00117"/>
    </source>
</evidence>
<keyword evidence="4" id="KW-0436">Ligase</keyword>
<dbReference type="GeneID" id="104990487"/>
<keyword evidence="6" id="KW-0067">ATP-binding</keyword>
<dbReference type="SUPFAM" id="SSF52317">
    <property type="entry name" value="Class I glutamine amidotransferase-like"/>
    <property type="match status" value="1"/>
</dbReference>
<dbReference type="GO" id="GO:0005524">
    <property type="term" value="F:ATP binding"/>
    <property type="evidence" value="ECO:0007669"/>
    <property type="project" value="UniProtKB-KW"/>
</dbReference>
<accession>A0A6P3HJ29</accession>
<organism evidence="11 12">
    <name type="scientific">Bison bison bison</name>
    <name type="common">North American plains bison</name>
    <dbReference type="NCBI Taxonomy" id="43346"/>
    <lineage>
        <taxon>Eukaryota</taxon>
        <taxon>Metazoa</taxon>
        <taxon>Chordata</taxon>
        <taxon>Craniata</taxon>
        <taxon>Vertebrata</taxon>
        <taxon>Euteleostomi</taxon>
        <taxon>Mammalia</taxon>
        <taxon>Eutheria</taxon>
        <taxon>Laurasiatheria</taxon>
        <taxon>Artiodactyla</taxon>
        <taxon>Ruminantia</taxon>
        <taxon>Pecora</taxon>
        <taxon>Bovidae</taxon>
        <taxon>Bovinae</taxon>
        <taxon>Bison</taxon>
    </lineage>
</organism>
<evidence type="ECO:0000256" key="8">
    <source>
        <dbReference type="ARBA" id="ARBA00022975"/>
    </source>
</evidence>
<evidence type="ECO:0000256" key="5">
    <source>
        <dbReference type="ARBA" id="ARBA00022741"/>
    </source>
</evidence>
<evidence type="ECO:0000256" key="9">
    <source>
        <dbReference type="ARBA" id="ARBA00047781"/>
    </source>
</evidence>
<dbReference type="GO" id="GO:0019856">
    <property type="term" value="P:pyrimidine nucleobase biosynthetic process"/>
    <property type="evidence" value="ECO:0007669"/>
    <property type="project" value="TreeGrafter"/>
</dbReference>
<reference evidence="12" key="1">
    <citation type="submission" date="2025-08" db="UniProtKB">
        <authorList>
            <consortium name="RefSeq"/>
        </authorList>
    </citation>
    <scope>IDENTIFICATION</scope>
    <source>
        <tissue evidence="12">Blood</tissue>
    </source>
</reference>
<name>A0A6P3HJ29_BISBB</name>
<dbReference type="GO" id="GO:0044210">
    <property type="term" value="P:'de novo' CTP biosynthetic process"/>
    <property type="evidence" value="ECO:0007669"/>
    <property type="project" value="UniProtKB-UniPathway"/>
</dbReference>